<dbReference type="OrthoDB" id="15189at2759"/>
<feature type="disulfide bond" evidence="4">
    <location>
        <begin position="26"/>
        <end position="31"/>
    </location>
</feature>
<evidence type="ECO:0000256" key="6">
    <source>
        <dbReference type="SAM" id="Phobius"/>
    </source>
</evidence>
<dbReference type="InterPro" id="IPR033121">
    <property type="entry name" value="PEPTIDASE_A1"/>
</dbReference>
<dbReference type="Pfam" id="PF00026">
    <property type="entry name" value="Asp"/>
    <property type="match status" value="1"/>
</dbReference>
<keyword evidence="6" id="KW-0812">Transmembrane</keyword>
<proteinExistence type="inferred from homology"/>
<evidence type="ECO:0000256" key="2">
    <source>
        <dbReference type="ARBA" id="ARBA00022750"/>
    </source>
</evidence>
<reference evidence="8 9" key="1">
    <citation type="journal article" date="2014" name="PLoS Genet.">
        <title>Analysis of the Phlebiopsis gigantea genome, transcriptome and secretome provides insight into its pioneer colonization strategies of wood.</title>
        <authorList>
            <person name="Hori C."/>
            <person name="Ishida T."/>
            <person name="Igarashi K."/>
            <person name="Samejima M."/>
            <person name="Suzuki H."/>
            <person name="Master E."/>
            <person name="Ferreira P."/>
            <person name="Ruiz-Duenas F.J."/>
            <person name="Held B."/>
            <person name="Canessa P."/>
            <person name="Larrondo L.F."/>
            <person name="Schmoll M."/>
            <person name="Druzhinina I.S."/>
            <person name="Kubicek C.P."/>
            <person name="Gaskell J.A."/>
            <person name="Kersten P."/>
            <person name="St John F."/>
            <person name="Glasner J."/>
            <person name="Sabat G."/>
            <person name="Splinter BonDurant S."/>
            <person name="Syed K."/>
            <person name="Yadav J."/>
            <person name="Mgbeahuruike A.C."/>
            <person name="Kovalchuk A."/>
            <person name="Asiegbu F.O."/>
            <person name="Lackner G."/>
            <person name="Hoffmeister D."/>
            <person name="Rencoret J."/>
            <person name="Gutierrez A."/>
            <person name="Sun H."/>
            <person name="Lindquist E."/>
            <person name="Barry K."/>
            <person name="Riley R."/>
            <person name="Grigoriev I.V."/>
            <person name="Henrissat B."/>
            <person name="Kues U."/>
            <person name="Berka R.M."/>
            <person name="Martinez A.T."/>
            <person name="Covert S.F."/>
            <person name="Blanchette R.A."/>
            <person name="Cullen D."/>
        </authorList>
    </citation>
    <scope>NUCLEOTIDE SEQUENCE [LARGE SCALE GENOMIC DNA]</scope>
    <source>
        <strain evidence="8 9">11061_1 CR5-6</strain>
    </source>
</reference>
<dbReference type="PANTHER" id="PTHR47966:SF57">
    <property type="entry name" value="PEPTIDASE A1 DOMAIN-CONTAINING PROTEIN"/>
    <property type="match status" value="1"/>
</dbReference>
<dbReference type="PROSITE" id="PS51767">
    <property type="entry name" value="PEPTIDASE_A1"/>
    <property type="match status" value="1"/>
</dbReference>
<evidence type="ECO:0000256" key="4">
    <source>
        <dbReference type="PIRSR" id="PIRSR601461-2"/>
    </source>
</evidence>
<dbReference type="PANTHER" id="PTHR47966">
    <property type="entry name" value="BETA-SITE APP-CLEAVING ENZYME, ISOFORM A-RELATED"/>
    <property type="match status" value="1"/>
</dbReference>
<comment type="similarity">
    <text evidence="1 5">Belongs to the peptidase A1 family.</text>
</comment>
<dbReference type="PROSITE" id="PS00141">
    <property type="entry name" value="ASP_PROTEASE"/>
    <property type="match status" value="2"/>
</dbReference>
<dbReference type="GO" id="GO:0004190">
    <property type="term" value="F:aspartic-type endopeptidase activity"/>
    <property type="evidence" value="ECO:0007669"/>
    <property type="project" value="UniProtKB-KW"/>
</dbReference>
<keyword evidence="5" id="KW-0378">Hydrolase</keyword>
<keyword evidence="6" id="KW-0472">Membrane</keyword>
<dbReference type="EMBL" id="KN840470">
    <property type="protein sequence ID" value="KIP09097.1"/>
    <property type="molecule type" value="Genomic_DNA"/>
</dbReference>
<gene>
    <name evidence="8" type="ORF">PHLGIDRAFT_346739</name>
</gene>
<organism evidence="8 9">
    <name type="scientific">Phlebiopsis gigantea (strain 11061_1 CR5-6)</name>
    <name type="common">White-rot fungus</name>
    <name type="synonym">Peniophora gigantea</name>
    <dbReference type="NCBI Taxonomy" id="745531"/>
    <lineage>
        <taxon>Eukaryota</taxon>
        <taxon>Fungi</taxon>
        <taxon>Dikarya</taxon>
        <taxon>Basidiomycota</taxon>
        <taxon>Agaricomycotina</taxon>
        <taxon>Agaricomycetes</taxon>
        <taxon>Polyporales</taxon>
        <taxon>Phanerochaetaceae</taxon>
        <taxon>Phlebiopsis</taxon>
    </lineage>
</organism>
<evidence type="ECO:0000259" key="7">
    <source>
        <dbReference type="PROSITE" id="PS51767"/>
    </source>
</evidence>
<feature type="active site" evidence="3">
    <location>
        <position position="210"/>
    </location>
</feature>
<accession>A0A0C3SAC8</accession>
<keyword evidence="9" id="KW-1185">Reference proteome</keyword>
<dbReference type="AlphaFoldDB" id="A0A0C3SAC8"/>
<keyword evidence="5" id="KW-0645">Protease</keyword>
<feature type="active site" evidence="3">
    <location>
        <position position="13"/>
    </location>
</feature>
<feature type="transmembrane region" description="Helical" evidence="6">
    <location>
        <begin position="364"/>
        <end position="391"/>
    </location>
</feature>
<dbReference type="Gene3D" id="2.40.70.10">
    <property type="entry name" value="Acid Proteases"/>
    <property type="match status" value="2"/>
</dbReference>
<name>A0A0C3SAC8_PHLG1</name>
<evidence type="ECO:0000256" key="3">
    <source>
        <dbReference type="PIRSR" id="PIRSR601461-1"/>
    </source>
</evidence>
<dbReference type="GO" id="GO:0006508">
    <property type="term" value="P:proteolysis"/>
    <property type="evidence" value="ECO:0007669"/>
    <property type="project" value="UniProtKB-KW"/>
</dbReference>
<dbReference type="STRING" id="745531.A0A0C3SAC8"/>
<dbReference type="InterPro" id="IPR021109">
    <property type="entry name" value="Peptidase_aspartic_dom_sf"/>
</dbReference>
<dbReference type="Proteomes" id="UP000053257">
    <property type="component" value="Unassembled WGS sequence"/>
</dbReference>
<evidence type="ECO:0000313" key="8">
    <source>
        <dbReference type="EMBL" id="KIP09097.1"/>
    </source>
</evidence>
<feature type="domain" description="Peptidase A1" evidence="7">
    <location>
        <begin position="1"/>
        <end position="325"/>
    </location>
</feature>
<dbReference type="InterPro" id="IPR034164">
    <property type="entry name" value="Pepsin-like_dom"/>
</dbReference>
<dbReference type="SUPFAM" id="SSF50630">
    <property type="entry name" value="Acid proteases"/>
    <property type="match status" value="1"/>
</dbReference>
<evidence type="ECO:0000256" key="1">
    <source>
        <dbReference type="ARBA" id="ARBA00007447"/>
    </source>
</evidence>
<evidence type="ECO:0000313" key="9">
    <source>
        <dbReference type="Proteomes" id="UP000053257"/>
    </source>
</evidence>
<dbReference type="CDD" id="cd05471">
    <property type="entry name" value="pepsin_like"/>
    <property type="match status" value="1"/>
</dbReference>
<dbReference type="HOGENOM" id="CLU_013253_8_3_1"/>
<protein>
    <recommendedName>
        <fullName evidence="7">Peptidase A1 domain-containing protein</fullName>
    </recommendedName>
</protein>
<sequence>MDIGGQNFLALLDTGSSDLWVVSSNCTEDDCKGVPKYQPTPSLDLSSTDFELRYLLGEVSGVVGTETVGLGPYEIVSQVFALANETTGLGMAATGNSGILGLSFPVEASIPDTSGTTLLENLLSPLAEADRYFAIGLGRDQNSSSFTIGKVDRAFANSSAELTYTSVYPAAESVYDYWKMPIQAITVNSTTFSLSPSRVRGAPSPIAVFDTGTTLVLGPSADVDRLWQSVGGARKTDDGWQVRCDHAMVLGMVLGEGPSAQPYYIDPADLAWREGGRDGDWCLGGVQANDDVSSGDWLLGDTFLRNVYIVHHVGNSTQPPMIGLLGLTDPQAALQNFRIERGDDPTPPVPVLTAARQHPSGISAGAICGIAAAGGFGFGIVLTVAITACVAKRATKY</sequence>
<dbReference type="InterPro" id="IPR001969">
    <property type="entry name" value="Aspartic_peptidase_AS"/>
</dbReference>
<keyword evidence="2 5" id="KW-0064">Aspartyl protease</keyword>
<keyword evidence="4" id="KW-1015">Disulfide bond</keyword>
<dbReference type="InterPro" id="IPR001461">
    <property type="entry name" value="Aspartic_peptidase_A1"/>
</dbReference>
<keyword evidence="6" id="KW-1133">Transmembrane helix</keyword>
<dbReference type="PRINTS" id="PR00792">
    <property type="entry name" value="PEPSIN"/>
</dbReference>
<evidence type="ECO:0000256" key="5">
    <source>
        <dbReference type="RuleBase" id="RU000454"/>
    </source>
</evidence>